<dbReference type="Pfam" id="PF04480">
    <property type="entry name" value="DUF559"/>
    <property type="match status" value="1"/>
</dbReference>
<sequence length="125" mass="14459">MHSTCQPPHARWMNRTALARRLRQRQTFAEKALWTLVRNRRLGGFKFQRQAVIDRYIVDFVCESAKVIVELDGAAHDGREEHDANRARILEPCGYLVLRFRNEQVLVDPGGTTDEILTVLRMGRA</sequence>
<dbReference type="KEGG" id="ccs:CCNA_02905"/>
<dbReference type="GeneID" id="7331335"/>
<keyword evidence="2" id="KW-0540">Nuclease</keyword>
<dbReference type="Proteomes" id="UP000001364">
    <property type="component" value="Chromosome"/>
</dbReference>
<dbReference type="PATRIC" id="fig|565050.3.peg.2834"/>
<evidence type="ECO:0000313" key="2">
    <source>
        <dbReference type="EMBL" id="ACL96370.1"/>
    </source>
</evidence>
<dbReference type="PhylomeDB" id="A0A0H3CBR7"/>
<dbReference type="HOGENOM" id="CLU_107928_2_0_5"/>
<keyword evidence="2" id="KW-0378">Hydrolase</keyword>
<keyword evidence="3" id="KW-1185">Reference proteome</keyword>
<dbReference type="Gene3D" id="3.40.960.10">
    <property type="entry name" value="VSR Endonuclease"/>
    <property type="match status" value="1"/>
</dbReference>
<dbReference type="GO" id="GO:0004519">
    <property type="term" value="F:endonuclease activity"/>
    <property type="evidence" value="ECO:0007669"/>
    <property type="project" value="UniProtKB-KW"/>
</dbReference>
<dbReference type="PANTHER" id="PTHR38590:SF1">
    <property type="entry name" value="BLL0828 PROTEIN"/>
    <property type="match status" value="1"/>
</dbReference>
<keyword evidence="2" id="KW-0255">Endonuclease</keyword>
<feature type="domain" description="DUF559" evidence="1">
    <location>
        <begin position="14"/>
        <end position="120"/>
    </location>
</feature>
<gene>
    <name evidence="2" type="ordered locus">CCNA_02905</name>
</gene>
<accession>A0A0H3CBR7</accession>
<dbReference type="InterPro" id="IPR007569">
    <property type="entry name" value="DUF559"/>
</dbReference>
<proteinExistence type="predicted"/>
<evidence type="ECO:0000313" key="3">
    <source>
        <dbReference type="Proteomes" id="UP000001364"/>
    </source>
</evidence>
<name>A0A0H3CBR7_CAUVN</name>
<evidence type="ECO:0000259" key="1">
    <source>
        <dbReference type="Pfam" id="PF04480"/>
    </source>
</evidence>
<dbReference type="RefSeq" id="WP_012640597.1">
    <property type="nucleotide sequence ID" value="NC_011916.1"/>
</dbReference>
<dbReference type="InterPro" id="IPR011335">
    <property type="entry name" value="Restrct_endonuc-II-like"/>
</dbReference>
<reference evidence="2 3" key="1">
    <citation type="journal article" date="2010" name="J. Bacteriol.">
        <title>The genetic basis of laboratory adaptation in Caulobacter crescentus.</title>
        <authorList>
            <person name="Marks M.E."/>
            <person name="Castro-Rojas C.M."/>
            <person name="Teiling C."/>
            <person name="Du L."/>
            <person name="Kapatral V."/>
            <person name="Walunas T.L."/>
            <person name="Crosson S."/>
        </authorList>
    </citation>
    <scope>NUCLEOTIDE SEQUENCE [LARGE SCALE GENOMIC DNA]</scope>
    <source>
        <strain evidence="3">NA1000 / CB15N</strain>
    </source>
</reference>
<dbReference type="RefSeq" id="YP_002518278.1">
    <property type="nucleotide sequence ID" value="NC_011916.1"/>
</dbReference>
<protein>
    <submittedName>
        <fullName evidence="2">Very short patch repair (Vsr) endonuclease</fullName>
    </submittedName>
</protein>
<dbReference type="CDD" id="cd01038">
    <property type="entry name" value="Endonuclease_DUF559"/>
    <property type="match status" value="1"/>
</dbReference>
<dbReference type="InterPro" id="IPR047216">
    <property type="entry name" value="Endonuclease_DUF559_bact"/>
</dbReference>
<dbReference type="AlphaFoldDB" id="A0A0H3CBR7"/>
<dbReference type="OrthoDB" id="9798754at2"/>
<organism evidence="2 3">
    <name type="scientific">Caulobacter vibrioides (strain NA1000 / CB15N)</name>
    <name type="common">Caulobacter crescentus</name>
    <dbReference type="NCBI Taxonomy" id="565050"/>
    <lineage>
        <taxon>Bacteria</taxon>
        <taxon>Pseudomonadati</taxon>
        <taxon>Pseudomonadota</taxon>
        <taxon>Alphaproteobacteria</taxon>
        <taxon>Caulobacterales</taxon>
        <taxon>Caulobacteraceae</taxon>
        <taxon>Caulobacter</taxon>
    </lineage>
</organism>
<dbReference type="SUPFAM" id="SSF52980">
    <property type="entry name" value="Restriction endonuclease-like"/>
    <property type="match status" value="1"/>
</dbReference>
<dbReference type="EMBL" id="CP001340">
    <property type="protein sequence ID" value="ACL96370.1"/>
    <property type="molecule type" value="Genomic_DNA"/>
</dbReference>
<dbReference type="PANTHER" id="PTHR38590">
    <property type="entry name" value="BLL0828 PROTEIN"/>
    <property type="match status" value="1"/>
</dbReference>